<comment type="caution">
    <text evidence="2">The sequence shown here is derived from an EMBL/GenBank/DDBJ whole genome shotgun (WGS) entry which is preliminary data.</text>
</comment>
<organism evidence="2 3">
    <name type="scientific">Datura stramonium</name>
    <name type="common">Jimsonweed</name>
    <name type="synonym">Common thornapple</name>
    <dbReference type="NCBI Taxonomy" id="4076"/>
    <lineage>
        <taxon>Eukaryota</taxon>
        <taxon>Viridiplantae</taxon>
        <taxon>Streptophyta</taxon>
        <taxon>Embryophyta</taxon>
        <taxon>Tracheophyta</taxon>
        <taxon>Spermatophyta</taxon>
        <taxon>Magnoliopsida</taxon>
        <taxon>eudicotyledons</taxon>
        <taxon>Gunneridae</taxon>
        <taxon>Pentapetalae</taxon>
        <taxon>asterids</taxon>
        <taxon>lamiids</taxon>
        <taxon>Solanales</taxon>
        <taxon>Solanaceae</taxon>
        <taxon>Solanoideae</taxon>
        <taxon>Datureae</taxon>
        <taxon>Datura</taxon>
    </lineage>
</organism>
<dbReference type="Proteomes" id="UP000823775">
    <property type="component" value="Unassembled WGS sequence"/>
</dbReference>
<evidence type="ECO:0000313" key="3">
    <source>
        <dbReference type="Proteomes" id="UP000823775"/>
    </source>
</evidence>
<evidence type="ECO:0000313" key="2">
    <source>
        <dbReference type="EMBL" id="MCD9639224.1"/>
    </source>
</evidence>
<name>A0ABS8UX96_DATST</name>
<feature type="domain" description="Putative plant transposon protein" evidence="1">
    <location>
        <begin position="50"/>
        <end position="181"/>
    </location>
</feature>
<proteinExistence type="predicted"/>
<sequence length="236" mass="27256">MGSVGSKQEDKKWFKEHKESKYSHDKFIDRKILVYVFPHMVDRLHTLVLDFVFDAPGDCNLNMVMAFLANLEPKERTNQVKIRGQIINFSPISLNRLLGTPNVDPQPFVNIVKEPPYKYIRHTLCGPNSVARWSRHQQFEYHVSFSYAHMSREARVWLKIVCACLVFAKHVNHMTRERGIDVTKTKEPEGVNSPVLSVNEHNAQIDNMLSHLVGPGFEESIDYDMATEDEMARVES</sequence>
<protein>
    <recommendedName>
        <fullName evidence="1">Putative plant transposon protein domain-containing protein</fullName>
    </recommendedName>
</protein>
<dbReference type="Pfam" id="PF20167">
    <property type="entry name" value="Transposase_32"/>
    <property type="match status" value="1"/>
</dbReference>
<dbReference type="EMBL" id="JACEIK010002867">
    <property type="protein sequence ID" value="MCD9639224.1"/>
    <property type="molecule type" value="Genomic_DNA"/>
</dbReference>
<reference evidence="2 3" key="1">
    <citation type="journal article" date="2021" name="BMC Genomics">
        <title>Datura genome reveals duplications of psychoactive alkaloid biosynthetic genes and high mutation rate following tissue culture.</title>
        <authorList>
            <person name="Rajewski A."/>
            <person name="Carter-House D."/>
            <person name="Stajich J."/>
            <person name="Litt A."/>
        </authorList>
    </citation>
    <scope>NUCLEOTIDE SEQUENCE [LARGE SCALE GENOMIC DNA]</scope>
    <source>
        <strain evidence="2">AR-01</strain>
    </source>
</reference>
<keyword evidence="3" id="KW-1185">Reference proteome</keyword>
<dbReference type="InterPro" id="IPR046796">
    <property type="entry name" value="Transposase_32_dom"/>
</dbReference>
<accession>A0ABS8UX96</accession>
<gene>
    <name evidence="2" type="ORF">HAX54_023606</name>
</gene>
<evidence type="ECO:0000259" key="1">
    <source>
        <dbReference type="Pfam" id="PF20167"/>
    </source>
</evidence>